<dbReference type="InterPro" id="IPR008503">
    <property type="entry name" value="Asp_endopeptidase"/>
</dbReference>
<dbReference type="RefSeq" id="WP_008736303.1">
    <property type="nucleotide sequence ID" value="NZ_CP004387.1"/>
</dbReference>
<keyword evidence="4" id="KW-1185">Reference proteome</keyword>
<dbReference type="AlphaFoldDB" id="A0A0B4XJ45"/>
<dbReference type="PANTHER" id="PTHR38037:SF2">
    <property type="entry name" value="ATP-DEPENDENT ZINC PROTEASE DOMAIN-CONTAINING PROTEIN-RELATED"/>
    <property type="match status" value="1"/>
</dbReference>
<evidence type="ECO:0000259" key="2">
    <source>
        <dbReference type="Pfam" id="PF05618"/>
    </source>
</evidence>
<feature type="chain" id="PRO_5002097243" description="Retropepsin-like aspartic endopeptidase domain-containing protein" evidence="1">
    <location>
        <begin position="21"/>
        <end position="190"/>
    </location>
</feature>
<organism evidence="3 4">
    <name type="scientific">Isoalcanivorax pacificus W11-5</name>
    <dbReference type="NCBI Taxonomy" id="391936"/>
    <lineage>
        <taxon>Bacteria</taxon>
        <taxon>Pseudomonadati</taxon>
        <taxon>Pseudomonadota</taxon>
        <taxon>Gammaproteobacteria</taxon>
        <taxon>Oceanospirillales</taxon>
        <taxon>Alcanivoracaceae</taxon>
        <taxon>Isoalcanivorax</taxon>
    </lineage>
</organism>
<evidence type="ECO:0000313" key="4">
    <source>
        <dbReference type="Proteomes" id="UP000006764"/>
    </source>
</evidence>
<feature type="domain" description="Retropepsin-like aspartic endopeptidase" evidence="2">
    <location>
        <begin position="31"/>
        <end position="171"/>
    </location>
</feature>
<evidence type="ECO:0000313" key="3">
    <source>
        <dbReference type="EMBL" id="AJD46725.1"/>
    </source>
</evidence>
<name>A0A0B4XJ45_9GAMM</name>
<gene>
    <name evidence="3" type="ORF">S7S_01505</name>
</gene>
<dbReference type="PANTHER" id="PTHR38037">
    <property type="entry name" value="ZN_PROTEASE DOMAIN-CONTAINING PROTEIN"/>
    <property type="match status" value="1"/>
</dbReference>
<dbReference type="STRING" id="391936.S7S_01505"/>
<evidence type="ECO:0000256" key="1">
    <source>
        <dbReference type="SAM" id="SignalP"/>
    </source>
</evidence>
<feature type="signal peptide" evidence="1">
    <location>
        <begin position="1"/>
        <end position="20"/>
    </location>
</feature>
<dbReference type="OrthoDB" id="8546610at2"/>
<sequence length="190" mass="21578">MKFVRILTLPLLAAALGVHAQDGVEINHKVILGLHEHALVKEIDHPVEAKLDTGAVSASLSAYDIEMFDKDGKRWVRFRLGASDADDTLYELPLDDTVRIRRRLSDIDPEEDRSYTRRPVVRLTVCIGEREVPMRVNLADRRNFNYPLLVGSEGLRNLRSLIDPEMEFSSGKPRCTVTLANLDDEEEQQQ</sequence>
<dbReference type="Proteomes" id="UP000006764">
    <property type="component" value="Chromosome"/>
</dbReference>
<accession>A0A0B4XJ45</accession>
<dbReference type="Pfam" id="PF05618">
    <property type="entry name" value="Zn_protease"/>
    <property type="match status" value="1"/>
</dbReference>
<reference evidence="3 4" key="1">
    <citation type="journal article" date="2012" name="J. Bacteriol.">
        <title>Genome sequence of an alkane-degrading bacterium, Alcanivorax pacificus type strain W11-5, isolated from deep sea sediment.</title>
        <authorList>
            <person name="Lai Q."/>
            <person name="Shao Z."/>
        </authorList>
    </citation>
    <scope>NUCLEOTIDE SEQUENCE [LARGE SCALE GENOMIC DNA]</scope>
    <source>
        <strain evidence="3 4">W11-5</strain>
    </source>
</reference>
<dbReference type="EMBL" id="CP004387">
    <property type="protein sequence ID" value="AJD46725.1"/>
    <property type="molecule type" value="Genomic_DNA"/>
</dbReference>
<dbReference type="KEGG" id="apac:S7S_01505"/>
<keyword evidence="1" id="KW-0732">Signal</keyword>
<dbReference type="SUPFAM" id="SSF50630">
    <property type="entry name" value="Acid proteases"/>
    <property type="match status" value="1"/>
</dbReference>
<dbReference type="Gene3D" id="2.40.70.10">
    <property type="entry name" value="Acid Proteases"/>
    <property type="match status" value="1"/>
</dbReference>
<protein>
    <recommendedName>
        <fullName evidence="2">Retropepsin-like aspartic endopeptidase domain-containing protein</fullName>
    </recommendedName>
</protein>
<proteinExistence type="predicted"/>
<dbReference type="InterPro" id="IPR021109">
    <property type="entry name" value="Peptidase_aspartic_dom_sf"/>
</dbReference>
<dbReference type="HOGENOM" id="CLU_099424_0_0_6"/>